<evidence type="ECO:0000313" key="1">
    <source>
        <dbReference type="Proteomes" id="UP000046395"/>
    </source>
</evidence>
<dbReference type="Proteomes" id="UP000046395">
    <property type="component" value="Unassembled WGS sequence"/>
</dbReference>
<dbReference type="PANTHER" id="PTHR16043:SF1">
    <property type="entry name" value="DALR ANTICODON-BINDING DOMAIN-CONTAINING PROTEIN 3"/>
    <property type="match status" value="1"/>
</dbReference>
<name>A0A5S6QVQ4_TRIMR</name>
<dbReference type="Gene3D" id="1.10.730.10">
    <property type="entry name" value="Isoleucyl-tRNA Synthetase, Domain 1"/>
    <property type="match status" value="1"/>
</dbReference>
<proteinExistence type="predicted"/>
<dbReference type="GO" id="GO:0004812">
    <property type="term" value="F:aminoacyl-tRNA ligase activity"/>
    <property type="evidence" value="ECO:0007669"/>
    <property type="project" value="InterPro"/>
</dbReference>
<sequence length="387" mass="44029">MLCHSPRFCALEESPLASDKAERSTATTGDEVAFLGAVFSDWDDSRAIAALRTLLFARSLCKTAQSAGMVARLVLPIPADFDVVPDCAKVYQSWQNGMNVTSYSTKSIHSTRLDDLLSFICELVKRSNIVVIVYPEFWSASTLLLRANLQRRNVRVVCVSVGNVRVNRNEPFKARDYIRIRLQQVEQLHKVRRNGGNNEQDELVVRLCACVVAFELLLPKACKPISVNLDPACGLPERSKRGIFVMYNYARIASVIRQFSSDFHKDNDAFTPLEETTALPDECFQNGGQFAELVGNILRKQPFAEDWIRTVLNEADSSCFPIEPRLCLQLAEFSNCFSKTYSKLQILPPRLDLVTQTVFLRVHVLWLFRRWMLHLFKLLSLQEIEQM</sequence>
<reference evidence="2" key="1">
    <citation type="submission" date="2019-12" db="UniProtKB">
        <authorList>
            <consortium name="WormBaseParasite"/>
        </authorList>
    </citation>
    <scope>IDENTIFICATION</scope>
</reference>
<dbReference type="AlphaFoldDB" id="A0A5S6QVQ4"/>
<keyword evidence="1" id="KW-1185">Reference proteome</keyword>
<organism evidence="1 2">
    <name type="scientific">Trichuris muris</name>
    <name type="common">Mouse whipworm</name>
    <dbReference type="NCBI Taxonomy" id="70415"/>
    <lineage>
        <taxon>Eukaryota</taxon>
        <taxon>Metazoa</taxon>
        <taxon>Ecdysozoa</taxon>
        <taxon>Nematoda</taxon>
        <taxon>Enoplea</taxon>
        <taxon>Dorylaimia</taxon>
        <taxon>Trichinellida</taxon>
        <taxon>Trichuridae</taxon>
        <taxon>Trichuris</taxon>
    </lineage>
</organism>
<dbReference type="GO" id="GO:0106217">
    <property type="term" value="P:tRNA C3-cytosine methylation"/>
    <property type="evidence" value="ECO:0007669"/>
    <property type="project" value="TreeGrafter"/>
</dbReference>
<dbReference type="WBParaSite" id="TMUE_3000010972.1">
    <property type="protein sequence ID" value="TMUE_3000010972.1"/>
    <property type="gene ID" value="WBGene00285062"/>
</dbReference>
<dbReference type="GO" id="GO:0005524">
    <property type="term" value="F:ATP binding"/>
    <property type="evidence" value="ECO:0007669"/>
    <property type="project" value="InterPro"/>
</dbReference>
<dbReference type="GO" id="GO:0006418">
    <property type="term" value="P:tRNA aminoacylation for protein translation"/>
    <property type="evidence" value="ECO:0007669"/>
    <property type="project" value="InterPro"/>
</dbReference>
<dbReference type="PANTHER" id="PTHR16043">
    <property type="entry name" value="DALRD3 PROTEIN"/>
    <property type="match status" value="1"/>
</dbReference>
<accession>A0A5S6QVQ4</accession>
<protein>
    <submittedName>
        <fullName evidence="2">DALR anticodon binding domain-containing protein</fullName>
    </submittedName>
</protein>
<dbReference type="STRING" id="70415.A0A5S6QVQ4"/>
<dbReference type="SUPFAM" id="SSF47323">
    <property type="entry name" value="Anticodon-binding domain of a subclass of class I aminoacyl-tRNA synthetases"/>
    <property type="match status" value="1"/>
</dbReference>
<evidence type="ECO:0000313" key="2">
    <source>
        <dbReference type="WBParaSite" id="TMUE_3000010972.1"/>
    </source>
</evidence>
<dbReference type="GO" id="GO:0000049">
    <property type="term" value="F:tRNA binding"/>
    <property type="evidence" value="ECO:0007669"/>
    <property type="project" value="TreeGrafter"/>
</dbReference>
<dbReference type="InterPro" id="IPR037380">
    <property type="entry name" value="DALRD3"/>
</dbReference>
<dbReference type="InterPro" id="IPR009080">
    <property type="entry name" value="tRNAsynth_Ia_anticodon-bd"/>
</dbReference>